<comment type="caution">
    <text evidence="2">The sequence shown here is derived from an EMBL/GenBank/DDBJ whole genome shotgun (WGS) entry which is preliminary data.</text>
</comment>
<protein>
    <submittedName>
        <fullName evidence="2">Uncharacterized protein</fullName>
    </submittedName>
</protein>
<organism evidence="2 3">
    <name type="scientific">Protopolystoma xenopodis</name>
    <dbReference type="NCBI Taxonomy" id="117903"/>
    <lineage>
        <taxon>Eukaryota</taxon>
        <taxon>Metazoa</taxon>
        <taxon>Spiralia</taxon>
        <taxon>Lophotrochozoa</taxon>
        <taxon>Platyhelminthes</taxon>
        <taxon>Monogenea</taxon>
        <taxon>Polyopisthocotylea</taxon>
        <taxon>Polystomatidea</taxon>
        <taxon>Polystomatidae</taxon>
        <taxon>Protopolystoma</taxon>
    </lineage>
</organism>
<sequence length="71" mass="8039">MRRISTSKTNNSANKPHSNSVNADTSVTTLEQTPTHRFRRWFSRRGPKSCADSRRNLPGSLNQLVIICWPG</sequence>
<evidence type="ECO:0000256" key="1">
    <source>
        <dbReference type="SAM" id="MobiDB-lite"/>
    </source>
</evidence>
<accession>A0A448X996</accession>
<dbReference type="EMBL" id="CAAALY010121983">
    <property type="protein sequence ID" value="VEL31405.1"/>
    <property type="molecule type" value="Genomic_DNA"/>
</dbReference>
<dbReference type="AlphaFoldDB" id="A0A448X996"/>
<reference evidence="2" key="1">
    <citation type="submission" date="2018-11" db="EMBL/GenBank/DDBJ databases">
        <authorList>
            <consortium name="Pathogen Informatics"/>
        </authorList>
    </citation>
    <scope>NUCLEOTIDE SEQUENCE</scope>
</reference>
<dbReference type="Proteomes" id="UP000784294">
    <property type="component" value="Unassembled WGS sequence"/>
</dbReference>
<name>A0A448X996_9PLAT</name>
<proteinExistence type="predicted"/>
<evidence type="ECO:0000313" key="2">
    <source>
        <dbReference type="EMBL" id="VEL31405.1"/>
    </source>
</evidence>
<evidence type="ECO:0000313" key="3">
    <source>
        <dbReference type="Proteomes" id="UP000784294"/>
    </source>
</evidence>
<gene>
    <name evidence="2" type="ORF">PXEA_LOCUS24845</name>
</gene>
<keyword evidence="3" id="KW-1185">Reference proteome</keyword>
<feature type="region of interest" description="Disordered" evidence="1">
    <location>
        <begin position="1"/>
        <end position="33"/>
    </location>
</feature>